<dbReference type="AlphaFoldDB" id="A0A2S7D4U8"/>
<evidence type="ECO:0000313" key="2">
    <source>
        <dbReference type="Proteomes" id="UP000238191"/>
    </source>
</evidence>
<gene>
    <name evidence="1" type="ORF">XpiCFBP4643_07480</name>
</gene>
<comment type="caution">
    <text evidence="1">The sequence shown here is derived from an EMBL/GenBank/DDBJ whole genome shotgun (WGS) entry which is preliminary data.</text>
</comment>
<keyword evidence="2" id="KW-1185">Reference proteome</keyword>
<evidence type="ECO:0000313" key="1">
    <source>
        <dbReference type="EMBL" id="PPU68837.1"/>
    </source>
</evidence>
<protein>
    <submittedName>
        <fullName evidence="1">Uncharacterized protein</fullName>
    </submittedName>
</protein>
<dbReference type="Proteomes" id="UP000238191">
    <property type="component" value="Unassembled WGS sequence"/>
</dbReference>
<name>A0A2S7D4U8_9XANT</name>
<reference evidence="2" key="1">
    <citation type="submission" date="2016-08" db="EMBL/GenBank/DDBJ databases">
        <authorList>
            <person name="Merda D."/>
            <person name="Briand M."/>
            <person name="Taghouti G."/>
            <person name="Carrere S."/>
            <person name="Gouzy J."/>
            <person name="Portier P."/>
            <person name="Jacques M.-A."/>
            <person name="Fischer-Le Saux M."/>
        </authorList>
    </citation>
    <scope>NUCLEOTIDE SEQUENCE [LARGE SCALE GENOMIC DNA]</scope>
    <source>
        <strain evidence="2">CFBP4643</strain>
    </source>
</reference>
<organism evidence="1 2">
    <name type="scientific">Xanthomonas pisi</name>
    <dbReference type="NCBI Taxonomy" id="56457"/>
    <lineage>
        <taxon>Bacteria</taxon>
        <taxon>Pseudomonadati</taxon>
        <taxon>Pseudomonadota</taxon>
        <taxon>Gammaproteobacteria</taxon>
        <taxon>Lysobacterales</taxon>
        <taxon>Lysobacteraceae</taxon>
        <taxon>Xanthomonas</taxon>
    </lineage>
</organism>
<accession>A0A2S7D4U8</accession>
<sequence>MCDACQDWKDEKTGNAASPRFFIHPYYDVFVAEQVLNLTISPPFDAPTFKIGPREGLLPAQEGLVASHIRELGLPERFASFFKNEYLRLLRQVDFLRRKDLGVQDYLQTFQARFANGERNVWDHVLYSSVLSNDELLDYLTNGELKDYR</sequence>
<dbReference type="EMBL" id="MDEI01000005">
    <property type="protein sequence ID" value="PPU68837.1"/>
    <property type="molecule type" value="Genomic_DNA"/>
</dbReference>
<proteinExistence type="predicted"/>